<evidence type="ECO:0000259" key="6">
    <source>
        <dbReference type="PROSITE" id="PS51007"/>
    </source>
</evidence>
<evidence type="ECO:0000313" key="8">
    <source>
        <dbReference type="Proteomes" id="UP001201985"/>
    </source>
</evidence>
<accession>A0ABS9W6Q4</accession>
<comment type="caution">
    <text evidence="7">The sequence shown here is derived from an EMBL/GenBank/DDBJ whole genome shotgun (WGS) entry which is preliminary data.</text>
</comment>
<dbReference type="InterPro" id="IPR006311">
    <property type="entry name" value="TAT_signal"/>
</dbReference>
<keyword evidence="1 4" id="KW-0349">Heme</keyword>
<dbReference type="RefSeq" id="WP_241793183.1">
    <property type="nucleotide sequence ID" value="NZ_JALBUU010000019.1"/>
</dbReference>
<dbReference type="InterPro" id="IPR009056">
    <property type="entry name" value="Cyt_c-like_dom"/>
</dbReference>
<keyword evidence="5" id="KW-1133">Transmembrane helix</keyword>
<proteinExistence type="predicted"/>
<sequence length="180" mass="19186">MRFPRERRAWLAWAGLTALLLVWAASRPGPAAPASAPSAELGPSSPSRWRFRAAVWAAMVLLLLGGLGLSGWSFMQRRERQAIATALTGGDPHRGPDLMTRYGCGGCHTIPGVPGADGKVAGPLSGMRERVFVGGVARNSPEPMIRWIVDPRALSPQTAMPATGITEAEARDVAAYLYAR</sequence>
<feature type="transmembrane region" description="Helical" evidence="5">
    <location>
        <begin position="54"/>
        <end position="75"/>
    </location>
</feature>
<evidence type="ECO:0000256" key="4">
    <source>
        <dbReference type="PROSITE-ProRule" id="PRU00433"/>
    </source>
</evidence>
<feature type="domain" description="Cytochrome c" evidence="6">
    <location>
        <begin position="90"/>
        <end position="180"/>
    </location>
</feature>
<dbReference type="PROSITE" id="PS51318">
    <property type="entry name" value="TAT"/>
    <property type="match status" value="1"/>
</dbReference>
<dbReference type="Proteomes" id="UP001201985">
    <property type="component" value="Unassembled WGS sequence"/>
</dbReference>
<evidence type="ECO:0000256" key="1">
    <source>
        <dbReference type="ARBA" id="ARBA00022617"/>
    </source>
</evidence>
<evidence type="ECO:0000313" key="7">
    <source>
        <dbReference type="EMBL" id="MCI0754903.1"/>
    </source>
</evidence>
<dbReference type="Gene3D" id="1.10.760.10">
    <property type="entry name" value="Cytochrome c-like domain"/>
    <property type="match status" value="1"/>
</dbReference>
<dbReference type="Pfam" id="PF00034">
    <property type="entry name" value="Cytochrom_C"/>
    <property type="match status" value="1"/>
</dbReference>
<evidence type="ECO:0000256" key="2">
    <source>
        <dbReference type="ARBA" id="ARBA00022723"/>
    </source>
</evidence>
<gene>
    <name evidence="7" type="ORF">MON41_14310</name>
</gene>
<keyword evidence="5" id="KW-0472">Membrane</keyword>
<keyword evidence="8" id="KW-1185">Reference proteome</keyword>
<protein>
    <submittedName>
        <fullName evidence="7">Cytochrome c</fullName>
    </submittedName>
</protein>
<evidence type="ECO:0000256" key="5">
    <source>
        <dbReference type="SAM" id="Phobius"/>
    </source>
</evidence>
<keyword evidence="3 4" id="KW-0408">Iron</keyword>
<evidence type="ECO:0000256" key="3">
    <source>
        <dbReference type="ARBA" id="ARBA00023004"/>
    </source>
</evidence>
<dbReference type="SUPFAM" id="SSF46626">
    <property type="entry name" value="Cytochrome c"/>
    <property type="match status" value="1"/>
</dbReference>
<dbReference type="InterPro" id="IPR036909">
    <property type="entry name" value="Cyt_c-like_dom_sf"/>
</dbReference>
<reference evidence="7 8" key="1">
    <citation type="submission" date="2022-03" db="EMBL/GenBank/DDBJ databases">
        <title>Complete genome analysis of Roseomonas KG 17.1 : a prolific producer of plant growth promoters.</title>
        <authorList>
            <person name="Saadouli I."/>
            <person name="Najjari A."/>
            <person name="Mosbah A."/>
            <person name="Ouzari H.I."/>
        </authorList>
    </citation>
    <scope>NUCLEOTIDE SEQUENCE [LARGE SCALE GENOMIC DNA]</scope>
    <source>
        <strain evidence="7 8">KG17-1</strain>
    </source>
</reference>
<keyword evidence="2 4" id="KW-0479">Metal-binding</keyword>
<keyword evidence="5" id="KW-0812">Transmembrane</keyword>
<organism evidence="7 8">
    <name type="scientific">Teichococcus vastitatis</name>
    <dbReference type="NCBI Taxonomy" id="2307076"/>
    <lineage>
        <taxon>Bacteria</taxon>
        <taxon>Pseudomonadati</taxon>
        <taxon>Pseudomonadota</taxon>
        <taxon>Alphaproteobacteria</taxon>
        <taxon>Acetobacterales</taxon>
        <taxon>Roseomonadaceae</taxon>
        <taxon>Roseomonas</taxon>
    </lineage>
</organism>
<dbReference type="EMBL" id="JALBUU010000019">
    <property type="protein sequence ID" value="MCI0754903.1"/>
    <property type="molecule type" value="Genomic_DNA"/>
</dbReference>
<name>A0ABS9W6Q4_9PROT</name>
<dbReference type="PROSITE" id="PS51007">
    <property type="entry name" value="CYTC"/>
    <property type="match status" value="1"/>
</dbReference>